<evidence type="ECO:0000256" key="3">
    <source>
        <dbReference type="ARBA" id="ARBA00022737"/>
    </source>
</evidence>
<evidence type="ECO:0000256" key="4">
    <source>
        <dbReference type="ARBA" id="ARBA00022771"/>
    </source>
</evidence>
<evidence type="ECO:0000259" key="8">
    <source>
        <dbReference type="Pfam" id="PF12773"/>
    </source>
</evidence>
<dbReference type="Gene3D" id="1.25.40.20">
    <property type="entry name" value="Ankyrin repeat-containing domain"/>
    <property type="match status" value="1"/>
</dbReference>
<dbReference type="PANTHER" id="PTHR16058:SF4">
    <property type="entry name" value="DOUBLE ZINC RIBBON AND ANKYRIN REPEAT-CONTAINING PROTEIN 1"/>
    <property type="match status" value="1"/>
</dbReference>
<evidence type="ECO:0000313" key="10">
    <source>
        <dbReference type="Proteomes" id="UP000052976"/>
    </source>
</evidence>
<dbReference type="GO" id="GO:0005929">
    <property type="term" value="C:cilium"/>
    <property type="evidence" value="ECO:0007669"/>
    <property type="project" value="UniProtKB-SubCell"/>
</dbReference>
<evidence type="ECO:0000256" key="6">
    <source>
        <dbReference type="ARBA" id="ARBA00023043"/>
    </source>
</evidence>
<organism evidence="9 10">
    <name type="scientific">Corvus brachyrhynchos</name>
    <name type="common">American crow</name>
    <dbReference type="NCBI Taxonomy" id="85066"/>
    <lineage>
        <taxon>Eukaryota</taxon>
        <taxon>Metazoa</taxon>
        <taxon>Chordata</taxon>
        <taxon>Craniata</taxon>
        <taxon>Vertebrata</taxon>
        <taxon>Euteleostomi</taxon>
        <taxon>Archelosauria</taxon>
        <taxon>Archosauria</taxon>
        <taxon>Dinosauria</taxon>
        <taxon>Saurischia</taxon>
        <taxon>Theropoda</taxon>
        <taxon>Coelurosauria</taxon>
        <taxon>Aves</taxon>
        <taxon>Neognathae</taxon>
        <taxon>Neoaves</taxon>
        <taxon>Telluraves</taxon>
        <taxon>Australaves</taxon>
        <taxon>Passeriformes</taxon>
        <taxon>Corvoidea</taxon>
        <taxon>Corvidae</taxon>
        <taxon>Corvus</taxon>
    </lineage>
</organism>
<dbReference type="InterPro" id="IPR025874">
    <property type="entry name" value="DZR"/>
</dbReference>
<keyword evidence="7" id="KW-0966">Cell projection</keyword>
<dbReference type="GO" id="GO:0008270">
    <property type="term" value="F:zinc ion binding"/>
    <property type="evidence" value="ECO:0007669"/>
    <property type="project" value="UniProtKB-KW"/>
</dbReference>
<keyword evidence="3" id="KW-0677">Repeat</keyword>
<keyword evidence="4" id="KW-0863">Zinc-finger</keyword>
<keyword evidence="10" id="KW-1185">Reference proteome</keyword>
<gene>
    <name evidence="9" type="ORF">N302_00767</name>
</gene>
<dbReference type="InterPro" id="IPR052481">
    <property type="entry name" value="DZAN1"/>
</dbReference>
<feature type="domain" description="DZANK-type" evidence="8">
    <location>
        <begin position="313"/>
        <end position="366"/>
    </location>
</feature>
<keyword evidence="5" id="KW-0862">Zinc</keyword>
<dbReference type="InterPro" id="IPR036770">
    <property type="entry name" value="Ankyrin_rpt-contain_sf"/>
</dbReference>
<proteinExistence type="predicted"/>
<dbReference type="InterPro" id="IPR026876">
    <property type="entry name" value="Fn3_assoc_repeat"/>
</dbReference>
<sequence length="654" mass="71658">MTAGSVSVPQIIPLRIPPPGKAQREIDTNTLIEIKSDTPGASIYYTLDGSKPELIRKPGHGACNTLEYKGPILLPVGKIMVKALAVTKDYRESSVVTKVFVVEYQQPNMVFPVEDDDKNFLKDMATQVSFSNCNPFCEYKMFTTDGVIAELPLFQFSSSSAVTSQKSLASTQVSRIQSETDFLKCAHCSAPRLSDPLAHFCQKCGYLIPPVPVQRFPLPEGTQMAPCLECRHLVPMNTPTCIICESPIAPQLQPQNNICIKGKVICQVCGTGNPLHHKHCATCESKLPEVQMPTFGGDSCPPQQGQQRKTALCSKCNGVNQSDARFCAWCGAKACAPAPGPPPSYFSCSKCGTSNQPYARFCVSCGIFIEPPSRQSSPASPMDRGDSVGSAQAQVAWQPCPVFLPKSRTELTEREDKGTQTIGLFYPSSKLLERKELELISQKEKVEKMSDHKPLLTAISPGKGYWRKQLDHVCAHLRSYAQNNLEFRTLIGEPQMGKINYATISEDDCDVTITLNFAAINKDIHPKRAVKFSNDYPSAVTEVTDGQDGSQTNFGRGDHNLFYSRGKIKRTKSRTVMGQEYKLSPESRQLLDELGQTGKGRIPFIEQLLSDGADPNSLSEEERPALTVAVLNKHTGAVSPLVQKGADIDQQSGP</sequence>
<evidence type="ECO:0000256" key="1">
    <source>
        <dbReference type="ARBA" id="ARBA00004138"/>
    </source>
</evidence>
<dbReference type="AlphaFoldDB" id="A0A091EHX0"/>
<evidence type="ECO:0000313" key="9">
    <source>
        <dbReference type="EMBL" id="KFO56676.1"/>
    </source>
</evidence>
<reference evidence="9 10" key="1">
    <citation type="submission" date="2014-04" db="EMBL/GenBank/DDBJ databases">
        <title>Genome evolution of avian class.</title>
        <authorList>
            <person name="Zhang G."/>
            <person name="Li C."/>
        </authorList>
    </citation>
    <scope>NUCLEOTIDE SEQUENCE [LARGE SCALE GENOMIC DNA]</scope>
    <source>
        <strain evidence="9">BGI_N302</strain>
    </source>
</reference>
<dbReference type="PANTHER" id="PTHR16058">
    <property type="entry name" value="DOUBLE ZINC RIBBON AND ANKYRIN REPEAT-CONTAINING PROTEIN 1"/>
    <property type="match status" value="1"/>
</dbReference>
<accession>A0A091EHX0</accession>
<dbReference type="Proteomes" id="UP000052976">
    <property type="component" value="Unassembled WGS sequence"/>
</dbReference>
<dbReference type="Pfam" id="PF13287">
    <property type="entry name" value="Fn3_assoc"/>
    <property type="match status" value="1"/>
</dbReference>
<evidence type="ECO:0000256" key="5">
    <source>
        <dbReference type="ARBA" id="ARBA00022833"/>
    </source>
</evidence>
<dbReference type="EMBL" id="KK718445">
    <property type="protein sequence ID" value="KFO56676.1"/>
    <property type="molecule type" value="Genomic_DNA"/>
</dbReference>
<protein>
    <submittedName>
        <fullName evidence="9">Double zinc ribbon and ankyrin repeat-containing protein 1</fullName>
    </submittedName>
</protein>
<comment type="subcellular location">
    <subcellularLocation>
        <location evidence="1">Cell projection</location>
        <location evidence="1">Cilium</location>
    </subcellularLocation>
</comment>
<dbReference type="SUPFAM" id="SSF48403">
    <property type="entry name" value="Ankyrin repeat"/>
    <property type="match status" value="1"/>
</dbReference>
<keyword evidence="6" id="KW-0040">ANK repeat</keyword>
<dbReference type="Pfam" id="PF12773">
    <property type="entry name" value="DZR"/>
    <property type="match status" value="1"/>
</dbReference>
<name>A0A091EHX0_CORBR</name>
<evidence type="ECO:0000256" key="2">
    <source>
        <dbReference type="ARBA" id="ARBA00022723"/>
    </source>
</evidence>
<dbReference type="GO" id="GO:0042462">
    <property type="term" value="P:eye photoreceptor cell development"/>
    <property type="evidence" value="ECO:0007669"/>
    <property type="project" value="TreeGrafter"/>
</dbReference>
<evidence type="ECO:0000256" key="7">
    <source>
        <dbReference type="ARBA" id="ARBA00023273"/>
    </source>
</evidence>
<keyword evidence="2" id="KW-0479">Metal-binding</keyword>